<gene>
    <name evidence="1" type="ORF">ADH66_10770</name>
    <name evidence="2" type="ORF">I5Q82_01070</name>
</gene>
<name>A0A1Z2XRL9_9FIRM</name>
<evidence type="ECO:0000313" key="2">
    <source>
        <dbReference type="EMBL" id="QQR30368.1"/>
    </source>
</evidence>
<evidence type="ECO:0008006" key="5">
    <source>
        <dbReference type="Google" id="ProtNLM"/>
    </source>
</evidence>
<proteinExistence type="predicted"/>
<dbReference type="Proteomes" id="UP000596035">
    <property type="component" value="Chromosome"/>
</dbReference>
<dbReference type="AlphaFoldDB" id="A0A1Z2XRL9"/>
<dbReference type="Proteomes" id="UP000196710">
    <property type="component" value="Chromosome"/>
</dbReference>
<evidence type="ECO:0000313" key="1">
    <source>
        <dbReference type="EMBL" id="ASB41093.1"/>
    </source>
</evidence>
<organism evidence="2 4">
    <name type="scientific">Acutalibacter muris</name>
    <dbReference type="NCBI Taxonomy" id="1796620"/>
    <lineage>
        <taxon>Bacteria</taxon>
        <taxon>Bacillati</taxon>
        <taxon>Bacillota</taxon>
        <taxon>Clostridia</taxon>
        <taxon>Eubacteriales</taxon>
        <taxon>Acutalibacteraceae</taxon>
        <taxon>Acutalibacter</taxon>
    </lineage>
</organism>
<sequence>MINILVGWSGTKRVFRVNSTGSLSVRTTLERAALALYRLSDNPEFVGITIEDVLNLPDETQVEMEFHAEEITDEFEYVNDMILITGEVEIHYCNEYLVKPQAVREDEIAAYIIGYTEAQYEKGVLQVRGNPYYCISHPEAKNWAHIFLMDRQAILSNFIEKMVEKSVQSDLSLDEIESEEDV</sequence>
<dbReference type="EMBL" id="CP065321">
    <property type="protein sequence ID" value="QQR30368.1"/>
    <property type="molecule type" value="Genomic_DNA"/>
</dbReference>
<dbReference type="KEGG" id="amur:ADH66_10770"/>
<dbReference type="RefSeq" id="WP_066540987.1">
    <property type="nucleotide sequence ID" value="NZ_CP021422.1"/>
</dbReference>
<dbReference type="EMBL" id="CP021422">
    <property type="protein sequence ID" value="ASB41093.1"/>
    <property type="molecule type" value="Genomic_DNA"/>
</dbReference>
<accession>A0A1Z2XRL9</accession>
<reference evidence="1" key="1">
    <citation type="journal article" date="2017" name="Genome Announc.">
        <title>High-Quality Whole-Genome Sequences of the Oligo-Mouse-Microbiota Bacterial Community.</title>
        <authorList>
            <person name="Garzetti D."/>
            <person name="Brugiroux S."/>
            <person name="Bunk B."/>
            <person name="Pukall R."/>
            <person name="McCoy K.D."/>
            <person name="Macpherson A.J."/>
            <person name="Stecher B."/>
        </authorList>
    </citation>
    <scope>NUCLEOTIDE SEQUENCE</scope>
    <source>
        <strain evidence="1">KB18</strain>
    </source>
</reference>
<evidence type="ECO:0000313" key="4">
    <source>
        <dbReference type="Proteomes" id="UP000596035"/>
    </source>
</evidence>
<reference evidence="2 4" key="3">
    <citation type="submission" date="2020-11" db="EMBL/GenBank/DDBJ databases">
        <title>Closed and high quality bacterial genomes of the OMM12 community.</title>
        <authorList>
            <person name="Marbouty M."/>
            <person name="Lamy-Besnier Q."/>
            <person name="Debarbieux L."/>
            <person name="Koszul R."/>
        </authorList>
    </citation>
    <scope>NUCLEOTIDE SEQUENCE [LARGE SCALE GENOMIC DNA]</scope>
    <source>
        <strain evidence="2 4">KB18</strain>
    </source>
</reference>
<evidence type="ECO:0000313" key="3">
    <source>
        <dbReference type="Proteomes" id="UP000196710"/>
    </source>
</evidence>
<keyword evidence="3" id="KW-1185">Reference proteome</keyword>
<protein>
    <recommendedName>
        <fullName evidence="5">YopX protein domain-containing protein</fullName>
    </recommendedName>
</protein>
<reference evidence="3" key="2">
    <citation type="submission" date="2017-05" db="EMBL/GenBank/DDBJ databases">
        <title>Improved OligoMM genomes.</title>
        <authorList>
            <person name="Garzetti D."/>
        </authorList>
    </citation>
    <scope>NUCLEOTIDE SEQUENCE [LARGE SCALE GENOMIC DNA]</scope>
    <source>
        <strain evidence="3">KB18</strain>
    </source>
</reference>